<name>A0AA88E8Q5_FICCA</name>
<feature type="compositionally biased region" description="Polar residues" evidence="1">
    <location>
        <begin position="1"/>
        <end position="16"/>
    </location>
</feature>
<evidence type="ECO:0000313" key="2">
    <source>
        <dbReference type="EMBL" id="GMN69343.1"/>
    </source>
</evidence>
<feature type="region of interest" description="Disordered" evidence="1">
    <location>
        <begin position="1"/>
        <end position="29"/>
    </location>
</feature>
<dbReference type="Proteomes" id="UP001187192">
    <property type="component" value="Unassembled WGS sequence"/>
</dbReference>
<sequence>MFSAAMTNSTSLSPDHQPQDKKKIRLPGNPGAIHQYNVAGLAHVSSHVPSEFLATWQKSDGQTSDFLDLTAADHVNGHRGNGGCSGFTEAAAASNTWGDCEGERKRERELGGLKG</sequence>
<gene>
    <name evidence="2" type="ORF">TIFTF001_038397</name>
</gene>
<keyword evidence="3" id="KW-1185">Reference proteome</keyword>
<dbReference type="AlphaFoldDB" id="A0AA88E8Q5"/>
<proteinExistence type="predicted"/>
<comment type="caution">
    <text evidence="2">The sequence shown here is derived from an EMBL/GenBank/DDBJ whole genome shotgun (WGS) entry which is preliminary data.</text>
</comment>
<evidence type="ECO:0000313" key="3">
    <source>
        <dbReference type="Proteomes" id="UP001187192"/>
    </source>
</evidence>
<protein>
    <submittedName>
        <fullName evidence="2">Uncharacterized protein</fullName>
    </submittedName>
</protein>
<accession>A0AA88E8Q5</accession>
<organism evidence="2 3">
    <name type="scientific">Ficus carica</name>
    <name type="common">Common fig</name>
    <dbReference type="NCBI Taxonomy" id="3494"/>
    <lineage>
        <taxon>Eukaryota</taxon>
        <taxon>Viridiplantae</taxon>
        <taxon>Streptophyta</taxon>
        <taxon>Embryophyta</taxon>
        <taxon>Tracheophyta</taxon>
        <taxon>Spermatophyta</taxon>
        <taxon>Magnoliopsida</taxon>
        <taxon>eudicotyledons</taxon>
        <taxon>Gunneridae</taxon>
        <taxon>Pentapetalae</taxon>
        <taxon>rosids</taxon>
        <taxon>fabids</taxon>
        <taxon>Rosales</taxon>
        <taxon>Moraceae</taxon>
        <taxon>Ficeae</taxon>
        <taxon>Ficus</taxon>
    </lineage>
</organism>
<evidence type="ECO:0000256" key="1">
    <source>
        <dbReference type="SAM" id="MobiDB-lite"/>
    </source>
</evidence>
<reference evidence="2" key="1">
    <citation type="submission" date="2023-07" db="EMBL/GenBank/DDBJ databases">
        <title>draft genome sequence of fig (Ficus carica).</title>
        <authorList>
            <person name="Takahashi T."/>
            <person name="Nishimura K."/>
        </authorList>
    </citation>
    <scope>NUCLEOTIDE SEQUENCE</scope>
</reference>
<dbReference type="EMBL" id="BTGU01000825">
    <property type="protein sequence ID" value="GMN69343.1"/>
    <property type="molecule type" value="Genomic_DNA"/>
</dbReference>